<gene>
    <name evidence="1" type="ORF">PXEA_LOCUS33260</name>
</gene>
<evidence type="ECO:0000313" key="1">
    <source>
        <dbReference type="EMBL" id="VEL39820.1"/>
    </source>
</evidence>
<comment type="caution">
    <text evidence="1">The sequence shown here is derived from an EMBL/GenBank/DDBJ whole genome shotgun (WGS) entry which is preliminary data.</text>
</comment>
<reference evidence="1" key="1">
    <citation type="submission" date="2018-11" db="EMBL/GenBank/DDBJ databases">
        <authorList>
            <consortium name="Pathogen Informatics"/>
        </authorList>
    </citation>
    <scope>NUCLEOTIDE SEQUENCE</scope>
</reference>
<organism evidence="1 2">
    <name type="scientific">Protopolystoma xenopodis</name>
    <dbReference type="NCBI Taxonomy" id="117903"/>
    <lineage>
        <taxon>Eukaryota</taxon>
        <taxon>Metazoa</taxon>
        <taxon>Spiralia</taxon>
        <taxon>Lophotrochozoa</taxon>
        <taxon>Platyhelminthes</taxon>
        <taxon>Monogenea</taxon>
        <taxon>Polyopisthocotylea</taxon>
        <taxon>Polystomatidea</taxon>
        <taxon>Polystomatidae</taxon>
        <taxon>Protopolystoma</taxon>
    </lineage>
</organism>
<evidence type="ECO:0000313" key="2">
    <source>
        <dbReference type="Proteomes" id="UP000784294"/>
    </source>
</evidence>
<dbReference type="Proteomes" id="UP000784294">
    <property type="component" value="Unassembled WGS sequence"/>
</dbReference>
<dbReference type="AlphaFoldDB" id="A0A3S5CUW7"/>
<keyword evidence="2" id="KW-1185">Reference proteome</keyword>
<dbReference type="EMBL" id="CAAALY010262648">
    <property type="protein sequence ID" value="VEL39820.1"/>
    <property type="molecule type" value="Genomic_DNA"/>
</dbReference>
<proteinExistence type="predicted"/>
<accession>A0A3S5CUW7</accession>
<name>A0A3S5CUW7_9PLAT</name>
<sequence length="51" mass="5766">MVGRFHSAPDSVSRAFSSLICLLKPVYFEPTVDIHLRSTAASRVYYWSICS</sequence>
<protein>
    <submittedName>
        <fullName evidence="1">Uncharacterized protein</fullName>
    </submittedName>
</protein>